<keyword evidence="3" id="KW-1185">Reference proteome</keyword>
<evidence type="ECO:0000313" key="2">
    <source>
        <dbReference type="EMBL" id="NNU16304.1"/>
    </source>
</evidence>
<keyword evidence="1" id="KW-0472">Membrane</keyword>
<protein>
    <submittedName>
        <fullName evidence="2">Uncharacterized protein</fullName>
    </submittedName>
</protein>
<sequence length="133" mass="14242">MTQSRIIISVFGLLAVAMIGFTYFYAKNAYPSGECQNTEVSRLTSPDDRFDAVMFARQCGENATPSAHVSVIEKAAPLDEGFGNAVIVKGAPGEAFGPMVWSGGVLAVKLETNEVLNVETNPIEGVEIRLTND</sequence>
<keyword evidence="1" id="KW-1133">Transmembrane helix</keyword>
<gene>
    <name evidence="2" type="ORF">HK107_08220</name>
</gene>
<dbReference type="EMBL" id="JABFCX010000002">
    <property type="protein sequence ID" value="NNU16304.1"/>
    <property type="molecule type" value="Genomic_DNA"/>
</dbReference>
<dbReference type="Proteomes" id="UP000536835">
    <property type="component" value="Unassembled WGS sequence"/>
</dbReference>
<accession>A0A7Y3RLI4</accession>
<proteinExistence type="predicted"/>
<comment type="caution">
    <text evidence="2">The sequence shown here is derived from an EMBL/GenBank/DDBJ whole genome shotgun (WGS) entry which is preliminary data.</text>
</comment>
<name>A0A7Y3RLI4_9PROT</name>
<feature type="transmembrane region" description="Helical" evidence="1">
    <location>
        <begin position="6"/>
        <end position="26"/>
    </location>
</feature>
<evidence type="ECO:0000256" key="1">
    <source>
        <dbReference type="SAM" id="Phobius"/>
    </source>
</evidence>
<dbReference type="AlphaFoldDB" id="A0A7Y3RLI4"/>
<dbReference type="RefSeq" id="WP_173198411.1">
    <property type="nucleotide sequence ID" value="NZ_JABFCX010000002.1"/>
</dbReference>
<evidence type="ECO:0000313" key="3">
    <source>
        <dbReference type="Proteomes" id="UP000536835"/>
    </source>
</evidence>
<keyword evidence="1" id="KW-0812">Transmembrane</keyword>
<organism evidence="2 3">
    <name type="scientific">Parvularcula mediterranea</name>
    <dbReference type="NCBI Taxonomy" id="2732508"/>
    <lineage>
        <taxon>Bacteria</taxon>
        <taxon>Pseudomonadati</taxon>
        <taxon>Pseudomonadota</taxon>
        <taxon>Alphaproteobacteria</taxon>
        <taxon>Parvularculales</taxon>
        <taxon>Parvularculaceae</taxon>
        <taxon>Parvularcula</taxon>
    </lineage>
</organism>
<reference evidence="2 3" key="1">
    <citation type="submission" date="2020-05" db="EMBL/GenBank/DDBJ databases">
        <title>Parvularcula mediterraneae sp. nov., isolated from polypropylene straw from shallow seawater of the seashore of Laganas in Zakynthos island, Greece.</title>
        <authorList>
            <person name="Szabo I."/>
            <person name="Al-Omari J."/>
            <person name="Rado J."/>
            <person name="Szerdahelyi G.S."/>
        </authorList>
    </citation>
    <scope>NUCLEOTIDE SEQUENCE [LARGE SCALE GENOMIC DNA]</scope>
    <source>
        <strain evidence="2 3">ZS-1/3</strain>
    </source>
</reference>